<protein>
    <recommendedName>
        <fullName evidence="1">AB hydrolase-1 domain-containing protein</fullName>
    </recommendedName>
</protein>
<proteinExistence type="predicted"/>
<accession>A0A8J3I8K0</accession>
<evidence type="ECO:0000313" key="2">
    <source>
        <dbReference type="EMBL" id="GHO47389.1"/>
    </source>
</evidence>
<gene>
    <name evidence="2" type="ORF">KSX_55520</name>
</gene>
<name>A0A8J3I8K0_9CHLR</name>
<reference evidence="2" key="1">
    <citation type="submission" date="2020-10" db="EMBL/GenBank/DDBJ databases">
        <title>Taxonomic study of unclassified bacteria belonging to the class Ktedonobacteria.</title>
        <authorList>
            <person name="Yabe S."/>
            <person name="Wang C.M."/>
            <person name="Zheng Y."/>
            <person name="Sakai Y."/>
            <person name="Cavaletti L."/>
            <person name="Monciardini P."/>
            <person name="Donadio S."/>
        </authorList>
    </citation>
    <scope>NUCLEOTIDE SEQUENCE</scope>
    <source>
        <strain evidence="2">SOSP1-1</strain>
    </source>
</reference>
<sequence length="226" mass="23876">MDHYADDLAALLDTLDLRHTALVGHSTGGGEVARHIGRHGADCLSKAVLVGAVPPLMLKTASNPGGLPIALFDQFLASITEDHPQFYKDMSLLFYGANRLFEPAQPKRGRRTEECACGSKPSYGSPTQAPPDATFLNALGRGRLLSTSIGAGVKKGSGSGFSRFSFLWMRLLRLASLFPLPDGLSGAVVHSPGLGSGWLAQKSRVSGSPRVVSVLFAIAFIRTAAC</sequence>
<evidence type="ECO:0000259" key="1">
    <source>
        <dbReference type="Pfam" id="PF00561"/>
    </source>
</evidence>
<comment type="caution">
    <text evidence="2">The sequence shown here is derived from an EMBL/GenBank/DDBJ whole genome shotgun (WGS) entry which is preliminary data.</text>
</comment>
<dbReference type="EMBL" id="BNJF01000003">
    <property type="protein sequence ID" value="GHO47389.1"/>
    <property type="molecule type" value="Genomic_DNA"/>
</dbReference>
<dbReference type="Pfam" id="PF00561">
    <property type="entry name" value="Abhydrolase_1"/>
    <property type="match status" value="1"/>
</dbReference>
<keyword evidence="3" id="KW-1185">Reference proteome</keyword>
<dbReference type="Gene3D" id="3.40.50.1820">
    <property type="entry name" value="alpha/beta hydrolase"/>
    <property type="match status" value="1"/>
</dbReference>
<dbReference type="AlphaFoldDB" id="A0A8J3I8K0"/>
<dbReference type="Proteomes" id="UP000612362">
    <property type="component" value="Unassembled WGS sequence"/>
</dbReference>
<organism evidence="2 3">
    <name type="scientific">Ktedonospora formicarum</name>
    <dbReference type="NCBI Taxonomy" id="2778364"/>
    <lineage>
        <taxon>Bacteria</taxon>
        <taxon>Bacillati</taxon>
        <taxon>Chloroflexota</taxon>
        <taxon>Ktedonobacteria</taxon>
        <taxon>Ktedonobacterales</taxon>
        <taxon>Ktedonobacteraceae</taxon>
        <taxon>Ktedonospora</taxon>
    </lineage>
</organism>
<evidence type="ECO:0000313" key="3">
    <source>
        <dbReference type="Proteomes" id="UP000612362"/>
    </source>
</evidence>
<feature type="domain" description="AB hydrolase-1" evidence="1">
    <location>
        <begin position="2"/>
        <end position="82"/>
    </location>
</feature>
<dbReference type="InterPro" id="IPR000073">
    <property type="entry name" value="AB_hydrolase_1"/>
</dbReference>
<dbReference type="InterPro" id="IPR029058">
    <property type="entry name" value="AB_hydrolase_fold"/>
</dbReference>
<dbReference type="SUPFAM" id="SSF53474">
    <property type="entry name" value="alpha/beta-Hydrolases"/>
    <property type="match status" value="1"/>
</dbReference>